<keyword evidence="3" id="KW-0238">DNA-binding</keyword>
<dbReference type="AlphaFoldDB" id="A0A7T1T2Q1"/>
<dbReference type="PROSITE" id="PS50932">
    <property type="entry name" value="HTH_LACI_2"/>
    <property type="match status" value="1"/>
</dbReference>
<keyword evidence="2" id="KW-0805">Transcription regulation</keyword>
<dbReference type="RefSeq" id="WP_197348824.1">
    <property type="nucleotide sequence ID" value="NZ_CP048882.1"/>
</dbReference>
<keyword evidence="1" id="KW-0678">Repressor</keyword>
<dbReference type="SMART" id="SM00354">
    <property type="entry name" value="HTH_LACI"/>
    <property type="match status" value="1"/>
</dbReference>
<protein>
    <submittedName>
        <fullName evidence="6">LacI family transcriptional regulator</fullName>
    </submittedName>
</protein>
<proteinExistence type="predicted"/>
<dbReference type="InterPro" id="IPR000843">
    <property type="entry name" value="HTH_LacI"/>
</dbReference>
<dbReference type="CDD" id="cd06267">
    <property type="entry name" value="PBP1_LacI_sugar_binding-like"/>
    <property type="match status" value="1"/>
</dbReference>
<evidence type="ECO:0000256" key="4">
    <source>
        <dbReference type="ARBA" id="ARBA00023163"/>
    </source>
</evidence>
<evidence type="ECO:0000256" key="2">
    <source>
        <dbReference type="ARBA" id="ARBA00023015"/>
    </source>
</evidence>
<name>A0A7T1T2Q1_9ACTN</name>
<dbReference type="SUPFAM" id="SSF47413">
    <property type="entry name" value="lambda repressor-like DNA-binding domains"/>
    <property type="match status" value="1"/>
</dbReference>
<dbReference type="GO" id="GO:0003700">
    <property type="term" value="F:DNA-binding transcription factor activity"/>
    <property type="evidence" value="ECO:0007669"/>
    <property type="project" value="TreeGrafter"/>
</dbReference>
<keyword evidence="4" id="KW-0804">Transcription</keyword>
<dbReference type="KEGG" id="sbat:G4Z16_01705"/>
<dbReference type="InterPro" id="IPR028082">
    <property type="entry name" value="Peripla_BP_I"/>
</dbReference>
<evidence type="ECO:0000313" key="6">
    <source>
        <dbReference type="EMBL" id="QPP05315.1"/>
    </source>
</evidence>
<dbReference type="InterPro" id="IPR001761">
    <property type="entry name" value="Peripla_BP/Lac1_sug-bd_dom"/>
</dbReference>
<dbReference type="PROSITE" id="PS00356">
    <property type="entry name" value="HTH_LACI_1"/>
    <property type="match status" value="1"/>
</dbReference>
<dbReference type="Proteomes" id="UP000595046">
    <property type="component" value="Chromosome"/>
</dbReference>
<accession>A0A7T1T2Q1</accession>
<evidence type="ECO:0000259" key="5">
    <source>
        <dbReference type="PROSITE" id="PS50932"/>
    </source>
</evidence>
<dbReference type="PANTHER" id="PTHR30146">
    <property type="entry name" value="LACI-RELATED TRANSCRIPTIONAL REPRESSOR"/>
    <property type="match status" value="1"/>
</dbReference>
<dbReference type="GO" id="GO:0000976">
    <property type="term" value="F:transcription cis-regulatory region binding"/>
    <property type="evidence" value="ECO:0007669"/>
    <property type="project" value="TreeGrafter"/>
</dbReference>
<evidence type="ECO:0000256" key="3">
    <source>
        <dbReference type="ARBA" id="ARBA00023125"/>
    </source>
</evidence>
<dbReference type="Pfam" id="PF00356">
    <property type="entry name" value="LacI"/>
    <property type="match status" value="1"/>
</dbReference>
<dbReference type="Pfam" id="PF00532">
    <property type="entry name" value="Peripla_BP_1"/>
    <property type="match status" value="1"/>
</dbReference>
<evidence type="ECO:0000256" key="1">
    <source>
        <dbReference type="ARBA" id="ARBA00022491"/>
    </source>
</evidence>
<dbReference type="Gene3D" id="1.10.260.40">
    <property type="entry name" value="lambda repressor-like DNA-binding domains"/>
    <property type="match status" value="1"/>
</dbReference>
<evidence type="ECO:0000313" key="7">
    <source>
        <dbReference type="Proteomes" id="UP000595046"/>
    </source>
</evidence>
<dbReference type="SUPFAM" id="SSF53822">
    <property type="entry name" value="Periplasmic binding protein-like I"/>
    <property type="match status" value="1"/>
</dbReference>
<gene>
    <name evidence="6" type="ORF">G4Z16_01705</name>
</gene>
<dbReference type="CDD" id="cd01392">
    <property type="entry name" value="HTH_LacI"/>
    <property type="match status" value="1"/>
</dbReference>
<keyword evidence="7" id="KW-1185">Reference proteome</keyword>
<sequence>MLRTAKWRDGQGMTTIKDVAAAAGVSPSTVSRVLNNGPKVDPALARRVRKAAAQLDYRPSRVAQSLRRQRSHVWMLLVPDVRNPFFTDMVRGVEDAARGAGYALTLCNTDDDVAQERRYLELALNERVSGVILSPASDTRSAVEHLTAKGIPVVTVDRVLEHDSVDAVLVDNRDGARKATGHLLEAGYRNLACITGPEGQTTAADRLAGFRDAHTDCGVKLRPELIRHGDFRISGGEKAADELLRSPEPPDAVFVANNLMTLGTLDAITAAGLNIPSDIAIVGWDDAPWAPLLRPALTTVAQPTHELGQQTAALLESRIAGSTAPQRIITLRTHLNVRASSTPASALPLPRTGNV</sequence>
<organism evidence="6 7">
    <name type="scientific">Streptomyces bathyalis</name>
    <dbReference type="NCBI Taxonomy" id="2710756"/>
    <lineage>
        <taxon>Bacteria</taxon>
        <taxon>Bacillati</taxon>
        <taxon>Actinomycetota</taxon>
        <taxon>Actinomycetes</taxon>
        <taxon>Kitasatosporales</taxon>
        <taxon>Streptomycetaceae</taxon>
        <taxon>Streptomyces</taxon>
    </lineage>
</organism>
<reference evidence="7" key="1">
    <citation type="submission" date="2020-02" db="EMBL/GenBank/DDBJ databases">
        <title>Streptomyces sp. ASO4wet.</title>
        <authorList>
            <person name="Risdian C."/>
            <person name="Landwehr W."/>
            <person name="Schupp P."/>
            <person name="Wink J."/>
        </authorList>
    </citation>
    <scope>NUCLEOTIDE SEQUENCE [LARGE SCALE GENOMIC DNA]</scope>
    <source>
        <strain evidence="7">ASO4wet</strain>
    </source>
</reference>
<dbReference type="PANTHER" id="PTHR30146:SF148">
    <property type="entry name" value="HTH-TYPE TRANSCRIPTIONAL REPRESSOR PURR-RELATED"/>
    <property type="match status" value="1"/>
</dbReference>
<feature type="domain" description="HTH lacI-type" evidence="5">
    <location>
        <begin position="14"/>
        <end position="68"/>
    </location>
</feature>
<dbReference type="InterPro" id="IPR010982">
    <property type="entry name" value="Lambda_DNA-bd_dom_sf"/>
</dbReference>
<dbReference type="EMBL" id="CP048882">
    <property type="protein sequence ID" value="QPP05315.1"/>
    <property type="molecule type" value="Genomic_DNA"/>
</dbReference>
<dbReference type="PRINTS" id="PR00036">
    <property type="entry name" value="HTHLACI"/>
</dbReference>
<dbReference type="Gene3D" id="3.40.50.2300">
    <property type="match status" value="2"/>
</dbReference>